<dbReference type="Gene3D" id="3.40.50.1110">
    <property type="entry name" value="SGNH hydrolase"/>
    <property type="match status" value="1"/>
</dbReference>
<dbReference type="Pfam" id="PF13472">
    <property type="entry name" value="Lipase_GDSL_2"/>
    <property type="match status" value="1"/>
</dbReference>
<evidence type="ECO:0000313" key="2">
    <source>
        <dbReference type="EMBL" id="TWE10044.1"/>
    </source>
</evidence>
<sequence length="177" mass="18709">MGDSHLARVRRSLAVINAEVRNLAVGGSTVVDLETQLRELDDAREGREGIVNLSIGTNDAAPWRGISVDTFANGLAGTLTTLGGEDVIYLAPPGVVEERLPADAPWTNAAIDDYRSAALDVCRIHGAQVIRADDIVKPFGPNAFSEDGVHLSGTGYRALLPVINTLSASENPVPQGR</sequence>
<name>A0A561E356_9MICO</name>
<feature type="domain" description="SGNH hydrolase-type esterase" evidence="1">
    <location>
        <begin position="11"/>
        <end position="158"/>
    </location>
</feature>
<evidence type="ECO:0000313" key="3">
    <source>
        <dbReference type="Proteomes" id="UP000318297"/>
    </source>
</evidence>
<reference evidence="2 3" key="1">
    <citation type="submission" date="2019-06" db="EMBL/GenBank/DDBJ databases">
        <title>Sequencing the genomes of 1000 actinobacteria strains.</title>
        <authorList>
            <person name="Klenk H.-P."/>
        </authorList>
    </citation>
    <scope>NUCLEOTIDE SEQUENCE [LARGE SCALE GENOMIC DNA]</scope>
    <source>
        <strain evidence="2 3">DSM 19560</strain>
    </source>
</reference>
<protein>
    <submittedName>
        <fullName evidence="2">Lysophospholipase L1-like esterase</fullName>
    </submittedName>
</protein>
<gene>
    <name evidence="2" type="ORF">BKA23_2392</name>
</gene>
<dbReference type="InterPro" id="IPR013830">
    <property type="entry name" value="SGNH_hydro"/>
</dbReference>
<dbReference type="CDD" id="cd00229">
    <property type="entry name" value="SGNH_hydrolase"/>
    <property type="match status" value="1"/>
</dbReference>
<keyword evidence="3" id="KW-1185">Reference proteome</keyword>
<dbReference type="EMBL" id="VIVQ01000002">
    <property type="protein sequence ID" value="TWE10044.1"/>
    <property type="molecule type" value="Genomic_DNA"/>
</dbReference>
<dbReference type="SUPFAM" id="SSF52266">
    <property type="entry name" value="SGNH hydrolase"/>
    <property type="match status" value="1"/>
</dbReference>
<dbReference type="Proteomes" id="UP000318297">
    <property type="component" value="Unassembled WGS sequence"/>
</dbReference>
<dbReference type="InterPro" id="IPR036514">
    <property type="entry name" value="SGNH_hydro_sf"/>
</dbReference>
<dbReference type="AlphaFoldDB" id="A0A561E356"/>
<proteinExistence type="predicted"/>
<evidence type="ECO:0000259" key="1">
    <source>
        <dbReference type="Pfam" id="PF13472"/>
    </source>
</evidence>
<comment type="caution">
    <text evidence="2">The sequence shown here is derived from an EMBL/GenBank/DDBJ whole genome shotgun (WGS) entry which is preliminary data.</text>
</comment>
<organism evidence="2 3">
    <name type="scientific">Rudaeicoccus suwonensis</name>
    <dbReference type="NCBI Taxonomy" id="657409"/>
    <lineage>
        <taxon>Bacteria</taxon>
        <taxon>Bacillati</taxon>
        <taxon>Actinomycetota</taxon>
        <taxon>Actinomycetes</taxon>
        <taxon>Micrococcales</taxon>
        <taxon>Dermacoccaceae</taxon>
        <taxon>Rudaeicoccus</taxon>
    </lineage>
</organism>
<accession>A0A561E356</accession>